<name>A0ABQ3S2K8_9ACTN</name>
<reference evidence="3" key="1">
    <citation type="submission" date="2023-07" db="EMBL/GenBank/DDBJ databases">
        <title>Whole genome shotgun sequence of Streptomyces cacaoi subsp. asoensis NBRC 13813.</title>
        <authorList>
            <person name="Komaki H."/>
            <person name="Tamura T."/>
        </authorList>
    </citation>
    <scope>NUCLEOTIDE SEQUENCE [LARGE SCALE GENOMIC DNA]</scope>
    <source>
        <strain evidence="3">NBRC 13813</strain>
    </source>
</reference>
<proteinExistence type="predicted"/>
<evidence type="ECO:0000313" key="3">
    <source>
        <dbReference type="Proteomes" id="UP000649259"/>
    </source>
</evidence>
<feature type="region of interest" description="Disordered" evidence="1">
    <location>
        <begin position="24"/>
        <end position="71"/>
    </location>
</feature>
<evidence type="ECO:0000256" key="1">
    <source>
        <dbReference type="SAM" id="MobiDB-lite"/>
    </source>
</evidence>
<organism evidence="2 3">
    <name type="scientific">Streptomyces asoensis</name>
    <dbReference type="NCBI Taxonomy" id="249586"/>
    <lineage>
        <taxon>Bacteria</taxon>
        <taxon>Bacillati</taxon>
        <taxon>Actinomycetota</taxon>
        <taxon>Actinomycetes</taxon>
        <taxon>Kitasatosporales</taxon>
        <taxon>Streptomycetaceae</taxon>
        <taxon>Streptomyces</taxon>
    </lineage>
</organism>
<evidence type="ECO:0000313" key="2">
    <source>
        <dbReference type="EMBL" id="GHI62348.1"/>
    </source>
</evidence>
<feature type="compositionally biased region" description="Low complexity" evidence="1">
    <location>
        <begin position="24"/>
        <end position="46"/>
    </location>
</feature>
<dbReference type="EMBL" id="BNEB01000003">
    <property type="protein sequence ID" value="GHI62348.1"/>
    <property type="molecule type" value="Genomic_DNA"/>
</dbReference>
<dbReference type="PROSITE" id="PS51257">
    <property type="entry name" value="PROKAR_LIPOPROTEIN"/>
    <property type="match status" value="1"/>
</dbReference>
<feature type="compositionally biased region" description="Gly residues" evidence="1">
    <location>
        <begin position="47"/>
        <end position="58"/>
    </location>
</feature>
<gene>
    <name evidence="2" type="ORF">Saso_39980</name>
</gene>
<keyword evidence="3" id="KW-1185">Reference proteome</keyword>
<protein>
    <recommendedName>
        <fullName evidence="4">Lipoprotein</fullName>
    </recommendedName>
</protein>
<feature type="region of interest" description="Disordered" evidence="1">
    <location>
        <begin position="90"/>
        <end position="109"/>
    </location>
</feature>
<evidence type="ECO:0008006" key="4">
    <source>
        <dbReference type="Google" id="ProtNLM"/>
    </source>
</evidence>
<feature type="compositionally biased region" description="Acidic residues" evidence="1">
    <location>
        <begin position="91"/>
        <end position="109"/>
    </location>
</feature>
<sequence>MRLSTSLATGAAALTLLVTLSGCGSDSDSGSGAKTGADSVFGSDGSADGGSVTGGGDSSGQSTADGLPRASDAASVAEYLNRYTPCQDVATGDDYDAQDDGEAWGTDEAEDPAWGIEERAVCTDGSGGPIALLIAPDMKKFQTAAKSSGDKFLVGEDFAVVPVGDEAIRSLQPSGLRFLTCEADLAVPSGFEKEPALVDGCVLTNYVPE</sequence>
<dbReference type="Proteomes" id="UP000649259">
    <property type="component" value="Unassembled WGS sequence"/>
</dbReference>
<accession>A0ABQ3S2K8</accession>
<comment type="caution">
    <text evidence="2">The sequence shown here is derived from an EMBL/GenBank/DDBJ whole genome shotgun (WGS) entry which is preliminary data.</text>
</comment>